<dbReference type="Gene3D" id="3.40.50.620">
    <property type="entry name" value="HUPs"/>
    <property type="match status" value="1"/>
</dbReference>
<dbReference type="NCBIfam" id="TIGR00464">
    <property type="entry name" value="gltX_bact"/>
    <property type="match status" value="1"/>
</dbReference>
<dbReference type="InterPro" id="IPR020058">
    <property type="entry name" value="Glu/Gln-tRNA-synth_Ib_cat-dom"/>
</dbReference>
<organism evidence="10 11">
    <name type="scientific">Candidatus Falkowbacteria bacterium CG10_big_fil_rev_8_21_14_0_10_38_22</name>
    <dbReference type="NCBI Taxonomy" id="1974564"/>
    <lineage>
        <taxon>Bacteria</taxon>
        <taxon>Candidatus Falkowiibacteriota</taxon>
    </lineage>
</organism>
<evidence type="ECO:0000256" key="1">
    <source>
        <dbReference type="ARBA" id="ARBA00007894"/>
    </source>
</evidence>
<dbReference type="Proteomes" id="UP000228964">
    <property type="component" value="Unassembled WGS sequence"/>
</dbReference>
<dbReference type="EC" id="6.1.1.17" evidence="7"/>
<gene>
    <name evidence="7" type="primary">gltX</name>
    <name evidence="10" type="ORF">COT96_01560</name>
</gene>
<comment type="function">
    <text evidence="7">Catalyzes the attachment of glutamate to tRNA(Glu) in a two-step reaction: glutamate is first activated by ATP to form Glu-AMP and then transferred to the acceptor end of tRNA(Glu).</text>
</comment>
<dbReference type="GO" id="GO:0004818">
    <property type="term" value="F:glutamate-tRNA ligase activity"/>
    <property type="evidence" value="ECO:0007669"/>
    <property type="project" value="UniProtKB-UniRule"/>
</dbReference>
<dbReference type="InterPro" id="IPR000924">
    <property type="entry name" value="Glu/Gln-tRNA-synth"/>
</dbReference>
<dbReference type="Gene3D" id="1.10.10.350">
    <property type="match status" value="1"/>
</dbReference>
<dbReference type="SUPFAM" id="SSF52374">
    <property type="entry name" value="Nucleotidylyl transferase"/>
    <property type="match status" value="1"/>
</dbReference>
<name>A0A2M6WRA0_9BACT</name>
<evidence type="ECO:0000256" key="7">
    <source>
        <dbReference type="HAMAP-Rule" id="MF_00022"/>
    </source>
</evidence>
<dbReference type="Pfam" id="PF00749">
    <property type="entry name" value="tRNA-synt_1c"/>
    <property type="match status" value="1"/>
</dbReference>
<dbReference type="InterPro" id="IPR014729">
    <property type="entry name" value="Rossmann-like_a/b/a_fold"/>
</dbReference>
<dbReference type="HAMAP" id="MF_00022">
    <property type="entry name" value="Glu_tRNA_synth_type1"/>
    <property type="match status" value="1"/>
</dbReference>
<evidence type="ECO:0000313" key="11">
    <source>
        <dbReference type="Proteomes" id="UP000228964"/>
    </source>
</evidence>
<dbReference type="PRINTS" id="PR00987">
    <property type="entry name" value="TRNASYNTHGLU"/>
</dbReference>
<keyword evidence="6 7" id="KW-0030">Aminoacyl-tRNA synthetase</keyword>
<evidence type="ECO:0000313" key="10">
    <source>
        <dbReference type="EMBL" id="PIT95331.1"/>
    </source>
</evidence>
<keyword evidence="5 7" id="KW-0648">Protein biosynthesis</keyword>
<comment type="caution">
    <text evidence="7">Lacks conserved residue(s) required for the propagation of feature annotation.</text>
</comment>
<evidence type="ECO:0000256" key="5">
    <source>
        <dbReference type="ARBA" id="ARBA00022917"/>
    </source>
</evidence>
<dbReference type="GO" id="GO:0000049">
    <property type="term" value="F:tRNA binding"/>
    <property type="evidence" value="ECO:0007669"/>
    <property type="project" value="InterPro"/>
</dbReference>
<dbReference type="InterPro" id="IPR008925">
    <property type="entry name" value="aa_tRNA-synth_I_cd-bd_sf"/>
</dbReference>
<dbReference type="EMBL" id="PFAO01000035">
    <property type="protein sequence ID" value="PIT95331.1"/>
    <property type="molecule type" value="Genomic_DNA"/>
</dbReference>
<dbReference type="GO" id="GO:0005524">
    <property type="term" value="F:ATP binding"/>
    <property type="evidence" value="ECO:0007669"/>
    <property type="project" value="UniProtKB-UniRule"/>
</dbReference>
<dbReference type="PANTHER" id="PTHR43311">
    <property type="entry name" value="GLUTAMATE--TRNA LIGASE"/>
    <property type="match status" value="1"/>
</dbReference>
<evidence type="ECO:0000259" key="8">
    <source>
        <dbReference type="Pfam" id="PF00749"/>
    </source>
</evidence>
<feature type="short sequence motif" description="'HIGH' region" evidence="7">
    <location>
        <begin position="11"/>
        <end position="21"/>
    </location>
</feature>
<proteinExistence type="inferred from homology"/>
<dbReference type="InterPro" id="IPR004527">
    <property type="entry name" value="Glu-tRNA-ligase_bac/mito"/>
</dbReference>
<feature type="short sequence motif" description="'KMSKS' region" evidence="7">
    <location>
        <begin position="252"/>
        <end position="256"/>
    </location>
</feature>
<evidence type="ECO:0000256" key="3">
    <source>
        <dbReference type="ARBA" id="ARBA00022741"/>
    </source>
</evidence>
<dbReference type="GO" id="GO:0008270">
    <property type="term" value="F:zinc ion binding"/>
    <property type="evidence" value="ECO:0007669"/>
    <property type="project" value="InterPro"/>
</dbReference>
<dbReference type="CDD" id="cd00808">
    <property type="entry name" value="GluRS_core"/>
    <property type="match status" value="1"/>
</dbReference>
<dbReference type="InterPro" id="IPR049940">
    <property type="entry name" value="GluQ/Sye"/>
</dbReference>
<comment type="subcellular location">
    <subcellularLocation>
        <location evidence="7">Cytoplasm</location>
    </subcellularLocation>
</comment>
<evidence type="ECO:0000256" key="2">
    <source>
        <dbReference type="ARBA" id="ARBA00022598"/>
    </source>
</evidence>
<keyword evidence="2 7" id="KW-0436">Ligase</keyword>
<keyword evidence="4 7" id="KW-0067">ATP-binding</keyword>
<dbReference type="InterPro" id="IPR045462">
    <property type="entry name" value="aa-tRNA-synth_I_cd-bd"/>
</dbReference>
<dbReference type="FunFam" id="3.40.50.620:FF:000045">
    <property type="entry name" value="Glutamate--tRNA ligase, mitochondrial"/>
    <property type="match status" value="1"/>
</dbReference>
<evidence type="ECO:0000259" key="9">
    <source>
        <dbReference type="Pfam" id="PF19269"/>
    </source>
</evidence>
<comment type="catalytic activity">
    <reaction evidence="7">
        <text>tRNA(Glu) + L-glutamate + ATP = L-glutamyl-tRNA(Glu) + AMP + diphosphate</text>
        <dbReference type="Rhea" id="RHEA:23540"/>
        <dbReference type="Rhea" id="RHEA-COMP:9663"/>
        <dbReference type="Rhea" id="RHEA-COMP:9680"/>
        <dbReference type="ChEBI" id="CHEBI:29985"/>
        <dbReference type="ChEBI" id="CHEBI:30616"/>
        <dbReference type="ChEBI" id="CHEBI:33019"/>
        <dbReference type="ChEBI" id="CHEBI:78442"/>
        <dbReference type="ChEBI" id="CHEBI:78520"/>
        <dbReference type="ChEBI" id="CHEBI:456215"/>
        <dbReference type="EC" id="6.1.1.17"/>
    </reaction>
</comment>
<dbReference type="GO" id="GO:0006424">
    <property type="term" value="P:glutamyl-tRNA aminoacylation"/>
    <property type="evidence" value="ECO:0007669"/>
    <property type="project" value="UniProtKB-UniRule"/>
</dbReference>
<dbReference type="PANTHER" id="PTHR43311:SF2">
    <property type="entry name" value="GLUTAMATE--TRNA LIGASE, MITOCHONDRIAL-RELATED"/>
    <property type="match status" value="1"/>
</dbReference>
<dbReference type="AlphaFoldDB" id="A0A2M6WRA0"/>
<dbReference type="GO" id="GO:0005737">
    <property type="term" value="C:cytoplasm"/>
    <property type="evidence" value="ECO:0007669"/>
    <property type="project" value="UniProtKB-SubCell"/>
</dbReference>
<dbReference type="InterPro" id="IPR033910">
    <property type="entry name" value="GluRS_core"/>
</dbReference>
<evidence type="ECO:0000256" key="4">
    <source>
        <dbReference type="ARBA" id="ARBA00022840"/>
    </source>
</evidence>
<feature type="binding site" evidence="7">
    <location>
        <position position="255"/>
    </location>
    <ligand>
        <name>ATP</name>
        <dbReference type="ChEBI" id="CHEBI:30616"/>
    </ligand>
</feature>
<accession>A0A2M6WRA0</accession>
<dbReference type="Pfam" id="PF19269">
    <property type="entry name" value="Anticodon_2"/>
    <property type="match status" value="1"/>
</dbReference>
<reference evidence="11" key="1">
    <citation type="submission" date="2017-09" db="EMBL/GenBank/DDBJ databases">
        <title>Depth-based differentiation of microbial function through sediment-hosted aquifers and enrichment of novel symbionts in the deep terrestrial subsurface.</title>
        <authorList>
            <person name="Probst A.J."/>
            <person name="Ladd B."/>
            <person name="Jarett J.K."/>
            <person name="Geller-Mcgrath D.E."/>
            <person name="Sieber C.M.K."/>
            <person name="Emerson J.B."/>
            <person name="Anantharaman K."/>
            <person name="Thomas B.C."/>
            <person name="Malmstrom R."/>
            <person name="Stieglmeier M."/>
            <person name="Klingl A."/>
            <person name="Woyke T."/>
            <person name="Ryan C.M."/>
            <person name="Banfield J.F."/>
        </authorList>
    </citation>
    <scope>NUCLEOTIDE SEQUENCE [LARGE SCALE GENOMIC DNA]</scope>
</reference>
<protein>
    <recommendedName>
        <fullName evidence="7">Glutamate--tRNA ligase</fullName>
        <ecNumber evidence="7">6.1.1.17</ecNumber>
    </recommendedName>
    <alternativeName>
        <fullName evidence="7">Glutamyl-tRNA synthetase</fullName>
        <shortName evidence="7">GluRS</shortName>
    </alternativeName>
</protein>
<sequence length="516" mass="59018">MSNKVRVRFAPSPTGYLHLGSLRTVLFDYLIAKSLGGKLILRFEDTDQKREVKGATERLIDILDWLGLKFDEGPHLGGKYGPYIQSQRLEIYQKYANELLAKEQAYRCFCSIERLAKMRQDQQAQKKPPRYDRTCRNLSAQEVAERIKNGQKFVIRQKLPLAGETVVSDELRGEIKFTNIDLEDHILLKADGRPTYQLANVVDDHLMEISHVLRGDEWLSSFPKNILLYRSFGWQLPKFIHLPLTLNKEGGKLSKRQGDVAVEDYQAKGYLPEALLNFGVLQGWHPTASAKAPAEKKDEILSLAEMIKYFDYHDMGSSPAIFDITKLDYFNGYYIRKKDLQDLTKLCLPFFVQTGLIEKMQNAKCKMQNDNLKFKNKITGEKISFDYIKKVVALEQERLKKLSEVGELTEFFFSDKLAYKPELLIWQKLTKEEVKVNLQAVFKQLEKISKSSWTDNSIADALISYIKATNGKVGDYLWPLRAALTGRAASPGPFAVAEVLGKERSLSRIKAAIEKL</sequence>
<evidence type="ECO:0000256" key="6">
    <source>
        <dbReference type="ARBA" id="ARBA00023146"/>
    </source>
</evidence>
<dbReference type="InterPro" id="IPR020751">
    <property type="entry name" value="aa-tRNA-synth_I_codon-bd_sub2"/>
</dbReference>
<keyword evidence="7" id="KW-0963">Cytoplasm</keyword>
<comment type="subunit">
    <text evidence="7">Monomer.</text>
</comment>
<comment type="similarity">
    <text evidence="1 7">Belongs to the class-I aminoacyl-tRNA synthetase family. Glutamate--tRNA ligase type 1 subfamily.</text>
</comment>
<dbReference type="SUPFAM" id="SSF48163">
    <property type="entry name" value="An anticodon-binding domain of class I aminoacyl-tRNA synthetases"/>
    <property type="match status" value="1"/>
</dbReference>
<feature type="domain" description="Glutamyl/glutaminyl-tRNA synthetase class Ib catalytic" evidence="8">
    <location>
        <begin position="4"/>
        <end position="328"/>
    </location>
</feature>
<comment type="caution">
    <text evidence="10">The sequence shown here is derived from an EMBL/GenBank/DDBJ whole genome shotgun (WGS) entry which is preliminary data.</text>
</comment>
<feature type="domain" description="Aminoacyl-tRNA synthetase class I anticodon-binding" evidence="9">
    <location>
        <begin position="381"/>
        <end position="513"/>
    </location>
</feature>
<keyword evidence="3 7" id="KW-0547">Nucleotide-binding</keyword>